<keyword evidence="5" id="KW-0119">Carbohydrate metabolism</keyword>
<comment type="caution">
    <text evidence="6">The sequence shown here is derived from an EMBL/GenBank/DDBJ whole genome shotgun (WGS) entry which is preliminary data.</text>
</comment>
<dbReference type="OrthoDB" id="9774177at2"/>
<dbReference type="GO" id="GO:0019213">
    <property type="term" value="F:deacetylase activity"/>
    <property type="evidence" value="ECO:0007669"/>
    <property type="project" value="TreeGrafter"/>
</dbReference>
<keyword evidence="4" id="KW-0460">Magnesium</keyword>
<proteinExistence type="predicted"/>
<dbReference type="GO" id="GO:0016811">
    <property type="term" value="F:hydrolase activity, acting on carbon-nitrogen (but not peptide) bonds, in linear amides"/>
    <property type="evidence" value="ECO:0007669"/>
    <property type="project" value="InterPro"/>
</dbReference>
<dbReference type="RefSeq" id="WP_010769292.1">
    <property type="nucleotide sequence ID" value="NZ_ASWE01000001.1"/>
</dbReference>
<dbReference type="InterPro" id="IPR006879">
    <property type="entry name" value="YdjC-like"/>
</dbReference>
<reference evidence="6 7" key="1">
    <citation type="submission" date="2013-02" db="EMBL/GenBank/DDBJ databases">
        <title>The Genome Sequence of Enterococcus phoeniculicola BAA-412.</title>
        <authorList>
            <consortium name="The Broad Institute Genome Sequencing Platform"/>
            <consortium name="The Broad Institute Genome Sequencing Center for Infectious Disease"/>
            <person name="Earl A.M."/>
            <person name="Gilmore M.S."/>
            <person name="Lebreton F."/>
            <person name="Walker B."/>
            <person name="Young S.K."/>
            <person name="Zeng Q."/>
            <person name="Gargeya S."/>
            <person name="Fitzgerald M."/>
            <person name="Haas B."/>
            <person name="Abouelleil A."/>
            <person name="Alvarado L."/>
            <person name="Arachchi H.M."/>
            <person name="Berlin A.M."/>
            <person name="Chapman S.B."/>
            <person name="Dewar J."/>
            <person name="Goldberg J."/>
            <person name="Griggs A."/>
            <person name="Gujja S."/>
            <person name="Hansen M."/>
            <person name="Howarth C."/>
            <person name="Imamovic A."/>
            <person name="Larimer J."/>
            <person name="McCowan C."/>
            <person name="Murphy C."/>
            <person name="Neiman D."/>
            <person name="Pearson M."/>
            <person name="Priest M."/>
            <person name="Roberts A."/>
            <person name="Saif S."/>
            <person name="Shea T."/>
            <person name="Sisk P."/>
            <person name="Sykes S."/>
            <person name="Wortman J."/>
            <person name="Nusbaum C."/>
            <person name="Birren B."/>
        </authorList>
    </citation>
    <scope>NUCLEOTIDE SEQUENCE [LARGE SCALE GENOMIC DNA]</scope>
    <source>
        <strain evidence="6 7">ATCC BAA-412</strain>
    </source>
</reference>
<dbReference type="PATRIC" id="fig|1158610.3.peg.2638"/>
<dbReference type="eggNOG" id="COG3394">
    <property type="taxonomic scope" value="Bacteria"/>
</dbReference>
<dbReference type="GO" id="GO:0000272">
    <property type="term" value="P:polysaccharide catabolic process"/>
    <property type="evidence" value="ECO:0007669"/>
    <property type="project" value="InterPro"/>
</dbReference>
<dbReference type="Gene3D" id="3.20.20.370">
    <property type="entry name" value="Glycoside hydrolase/deacetylase"/>
    <property type="match status" value="1"/>
</dbReference>
<evidence type="ECO:0000256" key="4">
    <source>
        <dbReference type="ARBA" id="ARBA00022842"/>
    </source>
</evidence>
<evidence type="ECO:0008006" key="8">
    <source>
        <dbReference type="Google" id="ProtNLM"/>
    </source>
</evidence>
<evidence type="ECO:0000256" key="5">
    <source>
        <dbReference type="ARBA" id="ARBA00023277"/>
    </source>
</evidence>
<protein>
    <recommendedName>
        <fullName evidence="8">Carbohydrate deacetylase</fullName>
    </recommendedName>
</protein>
<dbReference type="STRING" id="154621.RV11_GL001640"/>
<dbReference type="AlphaFoldDB" id="R3TLF8"/>
<dbReference type="GO" id="GO:0046872">
    <property type="term" value="F:metal ion binding"/>
    <property type="evidence" value="ECO:0007669"/>
    <property type="project" value="UniProtKB-KW"/>
</dbReference>
<keyword evidence="3" id="KW-0378">Hydrolase</keyword>
<comment type="cofactor">
    <cofactor evidence="1">
        <name>Mg(2+)</name>
        <dbReference type="ChEBI" id="CHEBI:18420"/>
    </cofactor>
</comment>
<organism evidence="6 7">
    <name type="scientific">Enterococcus phoeniculicola ATCC BAA-412</name>
    <dbReference type="NCBI Taxonomy" id="1158610"/>
    <lineage>
        <taxon>Bacteria</taxon>
        <taxon>Bacillati</taxon>
        <taxon>Bacillota</taxon>
        <taxon>Bacilli</taxon>
        <taxon>Lactobacillales</taxon>
        <taxon>Enterococcaceae</taxon>
        <taxon>Enterococcus</taxon>
    </lineage>
</organism>
<dbReference type="CDD" id="cd10803">
    <property type="entry name" value="YdjC_EF3048_like"/>
    <property type="match status" value="1"/>
</dbReference>
<dbReference type="PANTHER" id="PTHR31609:SF1">
    <property type="entry name" value="CARBOHYDRATE DEACETYLASE"/>
    <property type="match status" value="1"/>
</dbReference>
<dbReference type="Pfam" id="PF04794">
    <property type="entry name" value="YdjC"/>
    <property type="match status" value="1"/>
</dbReference>
<keyword evidence="7" id="KW-1185">Reference proteome</keyword>
<sequence>MKKIIINADDFGYSTAVNLGILEAFKNGVLTSTTLMANMPGRDEAIELAKKNRDLGVGGHLVLTCGTPMTVNKTLTGKNGTFFNLKEYKLYRSMMDADEIFNEWCCQIDYLKNNGIKLTHLDSHHHVHTFPENYEITKKIAEKYQLCFRNSYGLEESLTLPYQKGIRGFLDLMDHPEIRNLGFTVNERHKECFEEIQSVLDSVKENEITELMVHPAFVDETLYANSSFNIQRTKEVTLLCDPMLRNILEERNIGCYHYGDFFH</sequence>
<dbReference type="InterPro" id="IPR022948">
    <property type="entry name" value="COD_ChbG_bac"/>
</dbReference>
<name>R3TLF8_9ENTE</name>
<dbReference type="HOGENOM" id="CLU_064244_4_0_9"/>
<keyword evidence="2" id="KW-0479">Metal-binding</keyword>
<evidence type="ECO:0000313" key="6">
    <source>
        <dbReference type="EMBL" id="EOL42304.1"/>
    </source>
</evidence>
<dbReference type="PANTHER" id="PTHR31609">
    <property type="entry name" value="YDJC DEACETYLASE FAMILY MEMBER"/>
    <property type="match status" value="1"/>
</dbReference>
<dbReference type="InterPro" id="IPR011330">
    <property type="entry name" value="Glyco_hydro/deAcase_b/a-brl"/>
</dbReference>
<evidence type="ECO:0000256" key="1">
    <source>
        <dbReference type="ARBA" id="ARBA00001946"/>
    </source>
</evidence>
<gene>
    <name evidence="6" type="ORF">UC3_02656</name>
</gene>
<evidence type="ECO:0000256" key="2">
    <source>
        <dbReference type="ARBA" id="ARBA00022723"/>
    </source>
</evidence>
<accession>R3TLF8</accession>
<evidence type="ECO:0000313" key="7">
    <source>
        <dbReference type="Proteomes" id="UP000013785"/>
    </source>
</evidence>
<dbReference type="SUPFAM" id="SSF88713">
    <property type="entry name" value="Glycoside hydrolase/deacetylase"/>
    <property type="match status" value="1"/>
</dbReference>
<dbReference type="Proteomes" id="UP000013785">
    <property type="component" value="Unassembled WGS sequence"/>
</dbReference>
<evidence type="ECO:0000256" key="3">
    <source>
        <dbReference type="ARBA" id="ARBA00022801"/>
    </source>
</evidence>
<dbReference type="EMBL" id="AJAT01000017">
    <property type="protein sequence ID" value="EOL42304.1"/>
    <property type="molecule type" value="Genomic_DNA"/>
</dbReference>